<keyword evidence="3" id="KW-0808">Transferase</keyword>
<sequence length="474" mass="52623">MDSDFPIVAWKTSDIVVPNPLPKEHVRESLLEFFPKPALFETGSCFEKVDGESTKFMIDSLLEISLINGQWCIDASGQYEKHTVAIRDFIENSTESLIERLKQLRKFLGIPEGFPTAVVLAYSATRFLEHIPNIKIAENEPEIVFRVYRYAITYEANSEEVKIESLNNPYQSAQDGVESIVKILTQEATSNNAVMDFDGNVGNLKDTTCKEMFCDAVDKAKQYIVDGDIYQVQLCRKAISTSELSPRRLYERLCRINPSPYMSYIDLGNVSIISASPELMIRVSGGVCQVRPIAGTIRKQQNSAHQLLSDPKEQSEHIMLVDLARNDLARHAEQGGVSVKSFMEVEDFGHLLHLVSTIETPFKESCNMWDLITSNFPAGTMTGAPKLRAMEIIAELEGDARGLFSGCVGYITGEQSGVLALTIRTIVGAPGRYVLQSAAGIVSDSDALSEWNETGDKIRSFARALDVEYESSTS</sequence>
<dbReference type="Gene3D" id="3.60.120.10">
    <property type="entry name" value="Anthranilate synthase"/>
    <property type="match status" value="1"/>
</dbReference>
<dbReference type="EC" id="2.6.1.85" evidence="3"/>
<dbReference type="Proteomes" id="UP000196125">
    <property type="component" value="Unassembled WGS sequence"/>
</dbReference>
<gene>
    <name evidence="3" type="primary">pabB_2</name>
    <name evidence="2" type="ORF">SBX37_11720</name>
    <name evidence="3" type="ORF">VIM7927_00918</name>
</gene>
<dbReference type="PRINTS" id="PR00095">
    <property type="entry name" value="ANTSNTHASEI"/>
</dbReference>
<feature type="domain" description="Chorismate-utilising enzyme C-terminal" evidence="1">
    <location>
        <begin position="210"/>
        <end position="457"/>
    </location>
</feature>
<evidence type="ECO:0000259" key="1">
    <source>
        <dbReference type="Pfam" id="PF00425"/>
    </source>
</evidence>
<dbReference type="PANTHER" id="PTHR11236">
    <property type="entry name" value="AMINOBENZOATE/ANTHRANILATE SYNTHASE"/>
    <property type="match status" value="1"/>
</dbReference>
<dbReference type="Proteomes" id="UP001283366">
    <property type="component" value="Unassembled WGS sequence"/>
</dbReference>
<dbReference type="EMBL" id="FXXI01000001">
    <property type="protein sequence ID" value="SMR99690.1"/>
    <property type="molecule type" value="Genomic_DNA"/>
</dbReference>
<reference evidence="3 4" key="1">
    <citation type="submission" date="2017-05" db="EMBL/GenBank/DDBJ databases">
        <authorList>
            <person name="Song R."/>
            <person name="Chenine A.L."/>
            <person name="Ruprecht R.M."/>
        </authorList>
    </citation>
    <scope>NUCLEOTIDE SEQUENCE [LARGE SCALE GENOMIC DNA]</scope>
    <source>
        <strain evidence="3 4">CECT 7927</strain>
    </source>
</reference>
<dbReference type="OrthoDB" id="9803598at2"/>
<dbReference type="InterPro" id="IPR019999">
    <property type="entry name" value="Anth_synth_I-like"/>
</dbReference>
<dbReference type="RefSeq" id="WP_087479700.1">
    <property type="nucleotide sequence ID" value="NZ_AP024883.1"/>
</dbReference>
<keyword evidence="3" id="KW-0032">Aminotransferase</keyword>
<dbReference type="SUPFAM" id="SSF56322">
    <property type="entry name" value="ADC synthase"/>
    <property type="match status" value="1"/>
</dbReference>
<keyword evidence="5" id="KW-1185">Reference proteome</keyword>
<organism evidence="3 4">
    <name type="scientific">Vibrio mangrovi</name>
    <dbReference type="NCBI Taxonomy" id="474394"/>
    <lineage>
        <taxon>Bacteria</taxon>
        <taxon>Pseudomonadati</taxon>
        <taxon>Pseudomonadota</taxon>
        <taxon>Gammaproteobacteria</taxon>
        <taxon>Vibrionales</taxon>
        <taxon>Vibrionaceae</taxon>
        <taxon>Vibrio</taxon>
    </lineage>
</organism>
<dbReference type="InterPro" id="IPR005801">
    <property type="entry name" value="ADC_synthase"/>
</dbReference>
<evidence type="ECO:0000313" key="3">
    <source>
        <dbReference type="EMBL" id="SMR99690.1"/>
    </source>
</evidence>
<dbReference type="EMBL" id="JAWRCO010000001">
    <property type="protein sequence ID" value="MDW6003516.1"/>
    <property type="molecule type" value="Genomic_DNA"/>
</dbReference>
<evidence type="ECO:0000313" key="4">
    <source>
        <dbReference type="Proteomes" id="UP000196125"/>
    </source>
</evidence>
<dbReference type="GO" id="GO:0000162">
    <property type="term" value="P:L-tryptophan biosynthetic process"/>
    <property type="evidence" value="ECO:0007669"/>
    <property type="project" value="TreeGrafter"/>
</dbReference>
<reference evidence="2 5" key="2">
    <citation type="submission" date="2023-11" db="EMBL/GenBank/DDBJ databases">
        <title>Plant-associative lifestyle of Vibrio porteresiae and its evolutionary dynamics.</title>
        <authorList>
            <person name="Rameshkumar N."/>
            <person name="Kirti K."/>
        </authorList>
    </citation>
    <scope>NUCLEOTIDE SEQUENCE [LARGE SCALE GENOMIC DNA]</scope>
    <source>
        <strain evidence="2 5">MSSRF38</strain>
    </source>
</reference>
<dbReference type="AlphaFoldDB" id="A0A1Y6ISB5"/>
<evidence type="ECO:0000313" key="5">
    <source>
        <dbReference type="Proteomes" id="UP001283366"/>
    </source>
</evidence>
<dbReference type="PANTHER" id="PTHR11236:SF9">
    <property type="entry name" value="ANTHRANILATE SYNTHASE COMPONENT 1"/>
    <property type="match status" value="1"/>
</dbReference>
<name>A0A1Y6ISB5_9VIBR</name>
<dbReference type="GO" id="GO:0046820">
    <property type="term" value="F:4-amino-4-deoxychorismate synthase activity"/>
    <property type="evidence" value="ECO:0007669"/>
    <property type="project" value="UniProtKB-EC"/>
</dbReference>
<protein>
    <submittedName>
        <fullName evidence="3">Aminodeoxychorismate synthase component 1</fullName>
        <ecNumber evidence="3">2.6.1.85</ecNumber>
    </submittedName>
    <submittedName>
        <fullName evidence="2">Anthranilate synthase component I family protein</fullName>
    </submittedName>
</protein>
<proteinExistence type="predicted"/>
<dbReference type="InterPro" id="IPR015890">
    <property type="entry name" value="Chorismate_C"/>
</dbReference>
<evidence type="ECO:0000313" key="2">
    <source>
        <dbReference type="EMBL" id="MDW6003516.1"/>
    </source>
</evidence>
<dbReference type="Pfam" id="PF00425">
    <property type="entry name" value="Chorismate_bind"/>
    <property type="match status" value="1"/>
</dbReference>
<accession>A0A1Y6ISB5</accession>